<dbReference type="AlphaFoldDB" id="A0A3P1T909"/>
<dbReference type="EMBL" id="RQZG01000004">
    <property type="protein sequence ID" value="RRD05947.1"/>
    <property type="molecule type" value="Genomic_DNA"/>
</dbReference>
<feature type="region of interest" description="Disordered" evidence="1">
    <location>
        <begin position="85"/>
        <end position="106"/>
    </location>
</feature>
<accession>A0A3P1T909</accession>
<evidence type="ECO:0000313" key="2">
    <source>
        <dbReference type="EMBL" id="RRD05947.1"/>
    </source>
</evidence>
<sequence length="512" mass="54325">MRDISPAVLAGIVEALAPRVRKRVDALLASPPELATVVDFGNATVRVAEVDRVTDQAQLTCDCLLAPACAHRAVVALLLPVADEEENPPPADAAPEPVRAESSRTPLRAAQRDAVTIALTHLRRVLLIGTTRLSAADRGDLAADLHRMRTFGLVTADRALTGYVSSLRGRGRPNLAGFASALLNLHRLEQLGPGDPSGDLLGRARETYRDVGGLRLTPLCAEPILTASGFAGSQVTFNDAGGRVWKLTRVRPGTARDVPTHYLAGETWAGISDSHAVLSRHRLLISDATARDDGRLGGGRQVRAARGEAVAGWEHLPDGYHVVAGPVTGGNRTSLEVAGTPLRLLPAARALGAGLATELFGAALGAEVTCLVHDGHLLGMRTSGELILIPEGLGDLWWPGLDVVDRSWAGTLPVAPHPESDLDPADWAVTSPEVQEITSRWCARVLEAGQAALGSPSLTQDIAWVSRAGAPFAAELLQRLADSTREGRRRFDGTWEPDPEALARAWLAVSQY</sequence>
<dbReference type="Proteomes" id="UP000280819">
    <property type="component" value="Unassembled WGS sequence"/>
</dbReference>
<dbReference type="RefSeq" id="WP_124843364.1">
    <property type="nucleotide sequence ID" value="NZ_RQZG01000004.1"/>
</dbReference>
<name>A0A3P1T909_9ACTN</name>
<evidence type="ECO:0000313" key="3">
    <source>
        <dbReference type="Proteomes" id="UP000280819"/>
    </source>
</evidence>
<comment type="caution">
    <text evidence="2">The sequence shown here is derived from an EMBL/GenBank/DDBJ whole genome shotgun (WGS) entry which is preliminary data.</text>
</comment>
<proteinExistence type="predicted"/>
<protein>
    <recommendedName>
        <fullName evidence="4">SWIM-type domain-containing protein</fullName>
    </recommendedName>
</protein>
<evidence type="ECO:0000256" key="1">
    <source>
        <dbReference type="SAM" id="MobiDB-lite"/>
    </source>
</evidence>
<gene>
    <name evidence="2" type="ORF">EII34_04475</name>
</gene>
<organism evidence="2 3">
    <name type="scientific">Arachnia propionica</name>
    <dbReference type="NCBI Taxonomy" id="1750"/>
    <lineage>
        <taxon>Bacteria</taxon>
        <taxon>Bacillati</taxon>
        <taxon>Actinomycetota</taxon>
        <taxon>Actinomycetes</taxon>
        <taxon>Propionibacteriales</taxon>
        <taxon>Propionibacteriaceae</taxon>
        <taxon>Arachnia</taxon>
    </lineage>
</organism>
<dbReference type="OrthoDB" id="246789at2"/>
<evidence type="ECO:0008006" key="4">
    <source>
        <dbReference type="Google" id="ProtNLM"/>
    </source>
</evidence>
<reference evidence="2 3" key="1">
    <citation type="submission" date="2018-11" db="EMBL/GenBank/DDBJ databases">
        <title>Genomes From Bacteria Associated with the Canine Oral Cavity: a Test Case for Automated Genome-Based Taxonomic Assignment.</title>
        <authorList>
            <person name="Coil D.A."/>
            <person name="Jospin G."/>
            <person name="Darling A.E."/>
            <person name="Wallis C."/>
            <person name="Davis I.J."/>
            <person name="Harris S."/>
            <person name="Eisen J.A."/>
            <person name="Holcombe L.J."/>
            <person name="O'Flynn C."/>
        </authorList>
    </citation>
    <scope>NUCLEOTIDE SEQUENCE [LARGE SCALE GENOMIC DNA]</scope>
    <source>
        <strain evidence="2 3">OH887_COT-365</strain>
    </source>
</reference>